<keyword evidence="1" id="KW-0812">Transmembrane</keyword>
<dbReference type="Pfam" id="PF01965">
    <property type="entry name" value="DJ-1_PfpI"/>
    <property type="match status" value="1"/>
</dbReference>
<sequence length="466" mass="52454">MKKLFLRLAVYVFIFIVFMGGIWFYGFNRHQKDFYLNVRHEPVPSLQGVNVPEYDPHKPTVAVVMADSSIPTEDFDFLIPYTLFSMTDAYNVYAVAPDKNVKSLSGGLDVIPHYSYKELDNLLNKSPDVIVVPYMPGVNEQKYQPTREWIQQHSSSKTTTFFSICGGAKNLADTGLLKGKSATSFWQFLPILMKQYPDTHWKEDVRYVHEGNTLTSAGQSAGIDAVLHLISQKLGEPVAAKISKEISYPSYQFVQNPKVDHPFYVDIKLATYLLNLGFHWNKKQMGVLLYKDMDEIALSSIFDSYGDTGTTQVLTVSSSDAPITTKHHLNILARHQISNAPKLDKMIIPGGDAKSLAAADVRLWGEKGNAKETLFIHSDSPTRYVFEAPLEDLAKQEDLLTAKHAVKRFEYRANGIHLEGKPLPLGTYSNMVLTSLLALLVAFYIDRHFIMKKKASKVINTSMENS</sequence>
<evidence type="ECO:0000313" key="4">
    <source>
        <dbReference type="Proteomes" id="UP001367922"/>
    </source>
</evidence>
<dbReference type="PANTHER" id="PTHR43130:SF3">
    <property type="entry name" value="HTH-TYPE TRANSCRIPTIONAL REGULATOR RV1931C"/>
    <property type="match status" value="1"/>
</dbReference>
<feature type="transmembrane region" description="Helical" evidence="1">
    <location>
        <begin position="5"/>
        <end position="26"/>
    </location>
</feature>
<proteinExistence type="predicted"/>
<accession>A0ABU8FWJ3</accession>
<dbReference type="RefSeq" id="WP_336482711.1">
    <property type="nucleotide sequence ID" value="NZ_JBAWSV010000004.1"/>
</dbReference>
<keyword evidence="4" id="KW-1185">Reference proteome</keyword>
<dbReference type="InterPro" id="IPR029062">
    <property type="entry name" value="Class_I_gatase-like"/>
</dbReference>
<dbReference type="InterPro" id="IPR002818">
    <property type="entry name" value="DJ-1/PfpI"/>
</dbReference>
<keyword evidence="1" id="KW-1133">Transmembrane helix</keyword>
<organism evidence="3 4">
    <name type="scientific">Bacillus yunxiaonensis</name>
    <dbReference type="NCBI Taxonomy" id="3127665"/>
    <lineage>
        <taxon>Bacteria</taxon>
        <taxon>Bacillati</taxon>
        <taxon>Bacillota</taxon>
        <taxon>Bacilli</taxon>
        <taxon>Bacillales</taxon>
        <taxon>Bacillaceae</taxon>
        <taxon>Bacillus</taxon>
    </lineage>
</organism>
<gene>
    <name evidence="3" type="ORF">WAX78_13075</name>
</gene>
<comment type="caution">
    <text evidence="3">The sequence shown here is derived from an EMBL/GenBank/DDBJ whole genome shotgun (WGS) entry which is preliminary data.</text>
</comment>
<dbReference type="SUPFAM" id="SSF52317">
    <property type="entry name" value="Class I glutamine amidotransferase-like"/>
    <property type="match status" value="2"/>
</dbReference>
<feature type="transmembrane region" description="Helical" evidence="1">
    <location>
        <begin position="425"/>
        <end position="445"/>
    </location>
</feature>
<feature type="domain" description="DJ-1/PfpI" evidence="2">
    <location>
        <begin position="72"/>
        <end position="231"/>
    </location>
</feature>
<dbReference type="PANTHER" id="PTHR43130">
    <property type="entry name" value="ARAC-FAMILY TRANSCRIPTIONAL REGULATOR"/>
    <property type="match status" value="1"/>
</dbReference>
<protein>
    <submittedName>
        <fullName evidence="3">DJ-1/PfpI family protein</fullName>
    </submittedName>
</protein>
<dbReference type="EMBL" id="JBAWSV010000004">
    <property type="protein sequence ID" value="MEI4830386.1"/>
    <property type="molecule type" value="Genomic_DNA"/>
</dbReference>
<evidence type="ECO:0000256" key="1">
    <source>
        <dbReference type="SAM" id="Phobius"/>
    </source>
</evidence>
<dbReference type="InterPro" id="IPR052158">
    <property type="entry name" value="INH-QAR"/>
</dbReference>
<dbReference type="Gene3D" id="3.40.50.880">
    <property type="match status" value="2"/>
</dbReference>
<reference evidence="3 4" key="1">
    <citation type="submission" date="2024-01" db="EMBL/GenBank/DDBJ databases">
        <title>Seven novel Bacillus-like species.</title>
        <authorList>
            <person name="Liu G."/>
        </authorList>
    </citation>
    <scope>NUCLEOTIDE SEQUENCE [LARGE SCALE GENOMIC DNA]</scope>
    <source>
        <strain evidence="3 4">FJAT-53711</strain>
    </source>
</reference>
<dbReference type="Proteomes" id="UP001367922">
    <property type="component" value="Unassembled WGS sequence"/>
</dbReference>
<keyword evidence="1" id="KW-0472">Membrane</keyword>
<name>A0ABU8FWJ3_9BACI</name>
<evidence type="ECO:0000259" key="2">
    <source>
        <dbReference type="Pfam" id="PF01965"/>
    </source>
</evidence>
<evidence type="ECO:0000313" key="3">
    <source>
        <dbReference type="EMBL" id="MEI4830386.1"/>
    </source>
</evidence>